<dbReference type="SMART" id="SM00448">
    <property type="entry name" value="REC"/>
    <property type="match status" value="1"/>
</dbReference>
<reference evidence="6 7" key="1">
    <citation type="journal article" date="2018" name="Nat. Biotechnol.">
        <title>A standardized bacterial taxonomy based on genome phylogeny substantially revises the tree of life.</title>
        <authorList>
            <person name="Parks D.H."/>
            <person name="Chuvochina M."/>
            <person name="Waite D.W."/>
            <person name="Rinke C."/>
            <person name="Skarshewski A."/>
            <person name="Chaumeil P.A."/>
            <person name="Hugenholtz P."/>
        </authorList>
    </citation>
    <scope>NUCLEOTIDE SEQUENCE [LARGE SCALE GENOMIC DNA]</scope>
    <source>
        <strain evidence="6">UBA11728</strain>
    </source>
</reference>
<dbReference type="CDD" id="cd00156">
    <property type="entry name" value="REC"/>
    <property type="match status" value="1"/>
</dbReference>
<evidence type="ECO:0000313" key="6">
    <source>
        <dbReference type="EMBL" id="HCL02564.1"/>
    </source>
</evidence>
<dbReference type="PANTHER" id="PTHR44591">
    <property type="entry name" value="STRESS RESPONSE REGULATOR PROTEIN 1"/>
    <property type="match status" value="1"/>
</dbReference>
<dbReference type="InterPro" id="IPR011006">
    <property type="entry name" value="CheY-like_superfamily"/>
</dbReference>
<dbReference type="InterPro" id="IPR001789">
    <property type="entry name" value="Sig_transdc_resp-reg_receiver"/>
</dbReference>
<comment type="caution">
    <text evidence="6">The sequence shown here is derived from an EMBL/GenBank/DDBJ whole genome shotgun (WGS) entry which is preliminary data.</text>
</comment>
<feature type="modified residue" description="4-aspartylphosphate" evidence="4">
    <location>
        <position position="55"/>
    </location>
</feature>
<sequence length="139" mass="15870">MTDLNILIVDDVAFIRIGIKTSLSKYRNLYMFDAGTYEEAVKILDEEKIDLIFLDLNLSTNSQTKLEHENGLDIVRYLMEKETDSPYVAILSGTVNESKMREAYNLGITNIVSKPFSTESLMSIIDEVHEAMYQVPLPR</sequence>
<accession>A0A3D2X6P7</accession>
<organism evidence="6 7">
    <name type="scientific">Lachnoclostridium phytofermentans</name>
    <dbReference type="NCBI Taxonomy" id="66219"/>
    <lineage>
        <taxon>Bacteria</taxon>
        <taxon>Bacillati</taxon>
        <taxon>Bacillota</taxon>
        <taxon>Clostridia</taxon>
        <taxon>Lachnospirales</taxon>
        <taxon>Lachnospiraceae</taxon>
    </lineage>
</organism>
<dbReference type="PANTHER" id="PTHR44591:SF3">
    <property type="entry name" value="RESPONSE REGULATORY DOMAIN-CONTAINING PROTEIN"/>
    <property type="match status" value="1"/>
</dbReference>
<dbReference type="Pfam" id="PF00072">
    <property type="entry name" value="Response_reg"/>
    <property type="match status" value="1"/>
</dbReference>
<evidence type="ECO:0000313" key="7">
    <source>
        <dbReference type="Proteomes" id="UP000262969"/>
    </source>
</evidence>
<gene>
    <name evidence="6" type="ORF">DHW61_09135</name>
</gene>
<protein>
    <recommendedName>
        <fullName evidence="1">Stage 0 sporulation protein A homolog</fullName>
    </recommendedName>
</protein>
<proteinExistence type="predicted"/>
<dbReference type="AlphaFoldDB" id="A0A3D2X6P7"/>
<dbReference type="SUPFAM" id="SSF52172">
    <property type="entry name" value="CheY-like"/>
    <property type="match status" value="1"/>
</dbReference>
<dbReference type="Proteomes" id="UP000262969">
    <property type="component" value="Unassembled WGS sequence"/>
</dbReference>
<feature type="domain" description="Response regulatory" evidence="5">
    <location>
        <begin position="5"/>
        <end position="129"/>
    </location>
</feature>
<evidence type="ECO:0000256" key="4">
    <source>
        <dbReference type="PROSITE-ProRule" id="PRU00169"/>
    </source>
</evidence>
<evidence type="ECO:0000259" key="5">
    <source>
        <dbReference type="PROSITE" id="PS50110"/>
    </source>
</evidence>
<evidence type="ECO:0000256" key="1">
    <source>
        <dbReference type="ARBA" id="ARBA00018672"/>
    </source>
</evidence>
<dbReference type="GO" id="GO:0000160">
    <property type="term" value="P:phosphorelay signal transduction system"/>
    <property type="evidence" value="ECO:0007669"/>
    <property type="project" value="InterPro"/>
</dbReference>
<dbReference type="InterPro" id="IPR050595">
    <property type="entry name" value="Bact_response_regulator"/>
</dbReference>
<keyword evidence="2 4" id="KW-0597">Phosphoprotein</keyword>
<dbReference type="EMBL" id="DPVV01000299">
    <property type="protein sequence ID" value="HCL02564.1"/>
    <property type="molecule type" value="Genomic_DNA"/>
</dbReference>
<dbReference type="PROSITE" id="PS50110">
    <property type="entry name" value="RESPONSE_REGULATORY"/>
    <property type="match status" value="1"/>
</dbReference>
<evidence type="ECO:0000256" key="2">
    <source>
        <dbReference type="ARBA" id="ARBA00022553"/>
    </source>
</evidence>
<dbReference type="Gene3D" id="3.40.50.2300">
    <property type="match status" value="1"/>
</dbReference>
<evidence type="ECO:0000256" key="3">
    <source>
        <dbReference type="ARBA" id="ARBA00024867"/>
    </source>
</evidence>
<name>A0A3D2X6P7_9FIRM</name>
<comment type="function">
    <text evidence="3">May play the central regulatory role in sporulation. It may be an element of the effector pathway responsible for the activation of sporulation genes in response to nutritional stress. Spo0A may act in concert with spo0H (a sigma factor) to control the expression of some genes that are critical to the sporulation process.</text>
</comment>